<sequence>MSFKPSSYKQSPLPVRNGINATRLRVPTTGPWETIQEYTLDRFGHIDAEGLRRRFAHGEVAAVDGSRVTPETPLGAHEFIWYYRDSPNEEHIPFYCRVIHRDADLLVVDKPHFLPMTPGGRYVRESALARLRVQLGIDDLVPIHRLDRATAGVVMFSINPATRGAYQTMFERREITKKYQAVTLTPPGWDPQHPALGGTRLPFTVRSHIKKVRGEIVVRLHRLDQFPPNAVTRIRLAAYGLNRRGEGVCLWDLSPVTGRTHQLRVHLAQLGSGIIGDQHYPYLLDDAPDNHDEPLQLLAHTIRFTDPLTGQPRSFTTQQRLTLGPLTIPTQDSSVTQDSSPAQHYSSTKHRSVTQDGRP</sequence>
<evidence type="ECO:0000313" key="7">
    <source>
        <dbReference type="Proteomes" id="UP001180715"/>
    </source>
</evidence>
<accession>A0ABU1YYU0</accession>
<evidence type="ECO:0000256" key="3">
    <source>
        <dbReference type="ARBA" id="ARBA00033164"/>
    </source>
</evidence>
<evidence type="ECO:0000313" key="6">
    <source>
        <dbReference type="EMBL" id="MDR7292921.1"/>
    </source>
</evidence>
<gene>
    <name evidence="6" type="ORF">J2S67_000189</name>
</gene>
<dbReference type="GO" id="GO:0160142">
    <property type="term" value="F:23S rRNA pseudouridine(746) synthase activity"/>
    <property type="evidence" value="ECO:0007669"/>
    <property type="project" value="UniProtKB-EC"/>
</dbReference>
<dbReference type="SUPFAM" id="SSF55120">
    <property type="entry name" value="Pseudouridine synthase"/>
    <property type="match status" value="1"/>
</dbReference>
<evidence type="ECO:0000256" key="2">
    <source>
        <dbReference type="ARBA" id="ARBA00031870"/>
    </source>
</evidence>
<evidence type="ECO:0000256" key="1">
    <source>
        <dbReference type="ARBA" id="ARBA00000073"/>
    </source>
</evidence>
<feature type="compositionally biased region" description="Polar residues" evidence="4">
    <location>
        <begin position="328"/>
        <end position="346"/>
    </location>
</feature>
<dbReference type="InterPro" id="IPR006224">
    <property type="entry name" value="PsdUridine_synth_RluA-like_CS"/>
</dbReference>
<feature type="region of interest" description="Disordered" evidence="4">
    <location>
        <begin position="308"/>
        <end position="359"/>
    </location>
</feature>
<dbReference type="PANTHER" id="PTHR21600">
    <property type="entry name" value="MITOCHONDRIAL RNA PSEUDOURIDINE SYNTHASE"/>
    <property type="match status" value="1"/>
</dbReference>
<keyword evidence="7" id="KW-1185">Reference proteome</keyword>
<evidence type="ECO:0000256" key="4">
    <source>
        <dbReference type="SAM" id="MobiDB-lite"/>
    </source>
</evidence>
<keyword evidence="6" id="KW-0413">Isomerase</keyword>
<dbReference type="InterPro" id="IPR050188">
    <property type="entry name" value="RluA_PseudoU_synthase"/>
</dbReference>
<organism evidence="6 7">
    <name type="scientific">Pseudoglutamicibacter albus</name>
    <dbReference type="NCBI Taxonomy" id="98671"/>
    <lineage>
        <taxon>Bacteria</taxon>
        <taxon>Bacillati</taxon>
        <taxon>Actinomycetota</taxon>
        <taxon>Actinomycetes</taxon>
        <taxon>Micrococcales</taxon>
        <taxon>Micrococcaceae</taxon>
        <taxon>Pseudoglutamicibacter</taxon>
    </lineage>
</organism>
<dbReference type="EMBL" id="JAVDXX010000001">
    <property type="protein sequence ID" value="MDR7292921.1"/>
    <property type="molecule type" value="Genomic_DNA"/>
</dbReference>
<dbReference type="InterPro" id="IPR020103">
    <property type="entry name" value="PsdUridine_synth_cat_dom_sf"/>
</dbReference>
<dbReference type="PANTHER" id="PTHR21600:SF84">
    <property type="entry name" value="PSEUDOURIDINE SYNTHASE RSUA_RLUA-LIKE DOMAIN-CONTAINING PROTEIN"/>
    <property type="match status" value="1"/>
</dbReference>
<reference evidence="6" key="1">
    <citation type="submission" date="2023-07" db="EMBL/GenBank/DDBJ databases">
        <title>Sequencing the genomes of 1000 actinobacteria strains.</title>
        <authorList>
            <person name="Klenk H.-P."/>
        </authorList>
    </citation>
    <scope>NUCLEOTIDE SEQUENCE</scope>
    <source>
        <strain evidence="6">DSM 13068</strain>
    </source>
</reference>
<name>A0ABU1YYU0_9MICC</name>
<comment type="caution">
    <text evidence="6">The sequence shown here is derived from an EMBL/GenBank/DDBJ whole genome shotgun (WGS) entry which is preliminary data.</text>
</comment>
<dbReference type="GO" id="GO:0160151">
    <property type="term" value="F:tRNA pseudouridine(32) synthase activity"/>
    <property type="evidence" value="ECO:0007669"/>
    <property type="project" value="UniProtKB-EC"/>
</dbReference>
<dbReference type="Gene3D" id="3.30.2350.10">
    <property type="entry name" value="Pseudouridine synthase"/>
    <property type="match status" value="1"/>
</dbReference>
<comment type="catalytic activity">
    <reaction evidence="1">
        <text>a uridine in RNA = a pseudouridine in RNA</text>
        <dbReference type="Rhea" id="RHEA:48348"/>
        <dbReference type="Rhea" id="RHEA-COMP:12068"/>
        <dbReference type="Rhea" id="RHEA-COMP:12069"/>
        <dbReference type="ChEBI" id="CHEBI:65314"/>
        <dbReference type="ChEBI" id="CHEBI:65315"/>
    </reaction>
</comment>
<dbReference type="Proteomes" id="UP001180715">
    <property type="component" value="Unassembled WGS sequence"/>
</dbReference>
<evidence type="ECO:0000259" key="5">
    <source>
        <dbReference type="Pfam" id="PF00849"/>
    </source>
</evidence>
<protein>
    <recommendedName>
        <fullName evidence="2">RNA pseudouridylate synthase</fullName>
    </recommendedName>
    <alternativeName>
        <fullName evidence="3">RNA-uridine isomerase</fullName>
    </alternativeName>
</protein>
<dbReference type="Pfam" id="PF00849">
    <property type="entry name" value="PseudoU_synth_2"/>
    <property type="match status" value="1"/>
</dbReference>
<feature type="compositionally biased region" description="Polar residues" evidence="4">
    <location>
        <begin position="311"/>
        <end position="321"/>
    </location>
</feature>
<dbReference type="PROSITE" id="PS01129">
    <property type="entry name" value="PSI_RLU"/>
    <property type="match status" value="1"/>
</dbReference>
<feature type="domain" description="Pseudouridine synthase RsuA/RluA-like" evidence="5">
    <location>
        <begin position="104"/>
        <end position="269"/>
    </location>
</feature>
<dbReference type="InterPro" id="IPR006145">
    <property type="entry name" value="PsdUridine_synth_RsuA/RluA"/>
</dbReference>
<dbReference type="RefSeq" id="WP_310245433.1">
    <property type="nucleotide sequence ID" value="NZ_JAVDXX010000001.1"/>
</dbReference>
<proteinExistence type="predicted"/>